<dbReference type="Proteomes" id="UP000479190">
    <property type="component" value="Unassembled WGS sequence"/>
</dbReference>
<evidence type="ECO:0000313" key="3">
    <source>
        <dbReference type="Proteomes" id="UP000479190"/>
    </source>
</evidence>
<evidence type="ECO:0000313" key="2">
    <source>
        <dbReference type="EMBL" id="CAB0038488.1"/>
    </source>
</evidence>
<sequence length="111" mass="12171">MKRGAVTPRPMSSSLRAYIRDLQEEKSLRNVRALAALTNGARRALLGLFIMVTTVTHSYRSEPLTMKKNSQQSSHIHIRLVHGSSNNAQSTIATTASTTTGRGEIDGRAKH</sequence>
<proteinExistence type="predicted"/>
<evidence type="ECO:0000256" key="1">
    <source>
        <dbReference type="SAM" id="MobiDB-lite"/>
    </source>
</evidence>
<accession>A0A6H5IUL0</accession>
<protein>
    <submittedName>
        <fullName evidence="2">Uncharacterized protein</fullName>
    </submittedName>
</protein>
<gene>
    <name evidence="2" type="ORF">TBRA_LOCUS10269</name>
</gene>
<name>A0A6H5IUL0_9HYME</name>
<feature type="region of interest" description="Disordered" evidence="1">
    <location>
        <begin position="81"/>
        <end position="111"/>
    </location>
</feature>
<keyword evidence="3" id="KW-1185">Reference proteome</keyword>
<organism evidence="2 3">
    <name type="scientific">Trichogramma brassicae</name>
    <dbReference type="NCBI Taxonomy" id="86971"/>
    <lineage>
        <taxon>Eukaryota</taxon>
        <taxon>Metazoa</taxon>
        <taxon>Ecdysozoa</taxon>
        <taxon>Arthropoda</taxon>
        <taxon>Hexapoda</taxon>
        <taxon>Insecta</taxon>
        <taxon>Pterygota</taxon>
        <taxon>Neoptera</taxon>
        <taxon>Endopterygota</taxon>
        <taxon>Hymenoptera</taxon>
        <taxon>Apocrita</taxon>
        <taxon>Proctotrupomorpha</taxon>
        <taxon>Chalcidoidea</taxon>
        <taxon>Trichogrammatidae</taxon>
        <taxon>Trichogramma</taxon>
    </lineage>
</organism>
<reference evidence="2 3" key="1">
    <citation type="submission" date="2020-02" db="EMBL/GenBank/DDBJ databases">
        <authorList>
            <person name="Ferguson B K."/>
        </authorList>
    </citation>
    <scope>NUCLEOTIDE SEQUENCE [LARGE SCALE GENOMIC DNA]</scope>
</reference>
<dbReference type="EMBL" id="CADCXV010000908">
    <property type="protein sequence ID" value="CAB0038488.1"/>
    <property type="molecule type" value="Genomic_DNA"/>
</dbReference>
<dbReference type="AlphaFoldDB" id="A0A6H5IUL0"/>
<feature type="compositionally biased region" description="Low complexity" evidence="1">
    <location>
        <begin position="84"/>
        <end position="100"/>
    </location>
</feature>